<feature type="transmembrane region" description="Helical" evidence="11">
    <location>
        <begin position="65"/>
        <end position="89"/>
    </location>
</feature>
<evidence type="ECO:0000256" key="4">
    <source>
        <dbReference type="ARBA" id="ARBA00022692"/>
    </source>
</evidence>
<dbReference type="PROSITE" id="PS51371">
    <property type="entry name" value="CBS"/>
    <property type="match status" value="2"/>
</dbReference>
<evidence type="ECO:0000256" key="3">
    <source>
        <dbReference type="ARBA" id="ARBA00022475"/>
    </source>
</evidence>
<keyword evidence="15" id="KW-1185">Reference proteome</keyword>
<dbReference type="EMBL" id="NIGF01000007">
    <property type="protein sequence ID" value="PQV64065.1"/>
    <property type="molecule type" value="Genomic_DNA"/>
</dbReference>
<evidence type="ECO:0000259" key="13">
    <source>
        <dbReference type="PROSITE" id="PS51846"/>
    </source>
</evidence>
<feature type="transmembrane region" description="Helical" evidence="11">
    <location>
        <begin position="130"/>
        <end position="154"/>
    </location>
</feature>
<feature type="domain" description="CBS" evidence="12">
    <location>
        <begin position="278"/>
        <end position="335"/>
    </location>
</feature>
<evidence type="ECO:0000256" key="8">
    <source>
        <dbReference type="ARBA" id="ARBA00023136"/>
    </source>
</evidence>
<evidence type="ECO:0000313" key="14">
    <source>
        <dbReference type="EMBL" id="PQV64065.1"/>
    </source>
</evidence>
<dbReference type="InterPro" id="IPR002550">
    <property type="entry name" value="CNNM"/>
</dbReference>
<dbReference type="OrthoDB" id="9798188at2"/>
<evidence type="ECO:0000313" key="15">
    <source>
        <dbReference type="Proteomes" id="UP000237684"/>
    </source>
</evidence>
<dbReference type="InterPro" id="IPR000644">
    <property type="entry name" value="CBS_dom"/>
</dbReference>
<proteinExistence type="inferred from homology"/>
<evidence type="ECO:0000259" key="12">
    <source>
        <dbReference type="PROSITE" id="PS51371"/>
    </source>
</evidence>
<comment type="similarity">
    <text evidence="2">Belongs to the UPF0053 family.</text>
</comment>
<comment type="subcellular location">
    <subcellularLocation>
        <location evidence="1">Cell membrane</location>
        <topology evidence="1">Multi-pass membrane protein</topology>
    </subcellularLocation>
</comment>
<keyword evidence="6 10" id="KW-1133">Transmembrane helix</keyword>
<accession>A0A2S8STD9</accession>
<dbReference type="FunFam" id="3.10.580.10:FF:000002">
    <property type="entry name" value="Magnesium/cobalt efflux protein CorC"/>
    <property type="match status" value="1"/>
</dbReference>
<keyword evidence="5" id="KW-0677">Repeat</keyword>
<dbReference type="GO" id="GO:0005886">
    <property type="term" value="C:plasma membrane"/>
    <property type="evidence" value="ECO:0007669"/>
    <property type="project" value="UniProtKB-SubCell"/>
</dbReference>
<evidence type="ECO:0000256" key="10">
    <source>
        <dbReference type="PROSITE-ProRule" id="PRU01193"/>
    </source>
</evidence>
<dbReference type="Pfam" id="PF01595">
    <property type="entry name" value="CNNM"/>
    <property type="match status" value="1"/>
</dbReference>
<dbReference type="Gene3D" id="3.10.580.10">
    <property type="entry name" value="CBS-domain"/>
    <property type="match status" value="1"/>
</dbReference>
<feature type="transmembrane region" description="Helical" evidence="11">
    <location>
        <begin position="96"/>
        <end position="118"/>
    </location>
</feature>
<evidence type="ECO:0000256" key="9">
    <source>
        <dbReference type="PROSITE-ProRule" id="PRU00703"/>
    </source>
</evidence>
<dbReference type="InterPro" id="IPR046342">
    <property type="entry name" value="CBS_dom_sf"/>
</dbReference>
<protein>
    <submittedName>
        <fullName evidence="14">CBS domain pair family protein</fullName>
    </submittedName>
</protein>
<comment type="caution">
    <text evidence="14">The sequence shown here is derived from an EMBL/GenBank/DDBJ whole genome shotgun (WGS) entry which is preliminary data.</text>
</comment>
<dbReference type="SUPFAM" id="SSF54631">
    <property type="entry name" value="CBS-domain pair"/>
    <property type="match status" value="1"/>
</dbReference>
<dbReference type="InterPro" id="IPR044751">
    <property type="entry name" value="Ion_transp-like_CBS"/>
</dbReference>
<name>A0A2S8STD9_9BACT</name>
<keyword evidence="8 10" id="KW-0472">Membrane</keyword>
<feature type="domain" description="CNNM transmembrane" evidence="13">
    <location>
        <begin position="1"/>
        <end position="189"/>
    </location>
</feature>
<keyword evidence="3" id="KW-1003">Cell membrane</keyword>
<dbReference type="CDD" id="cd04590">
    <property type="entry name" value="CBS_pair_CorC_HlyC_assoc"/>
    <property type="match status" value="1"/>
</dbReference>
<evidence type="ECO:0000256" key="5">
    <source>
        <dbReference type="ARBA" id="ARBA00022737"/>
    </source>
</evidence>
<evidence type="ECO:0000256" key="11">
    <source>
        <dbReference type="SAM" id="Phobius"/>
    </source>
</evidence>
<dbReference type="PROSITE" id="PS51846">
    <property type="entry name" value="CNNM"/>
    <property type="match status" value="1"/>
</dbReference>
<evidence type="ECO:0000256" key="2">
    <source>
        <dbReference type="ARBA" id="ARBA00006337"/>
    </source>
</evidence>
<evidence type="ECO:0000256" key="1">
    <source>
        <dbReference type="ARBA" id="ARBA00004651"/>
    </source>
</evidence>
<sequence length="450" mass="47951">MLIFLAALCGLIEAMFTALEVALGTVSRARLRSLSIPSRDGDADSPALARRAVVALSVAEEPAELALLFITVTSLSLWAAATLLTWGAISQNWAPWVLPVALGVLLFVAEVLPLQIAARHAEAIALRGAGLVLLALKILSPITGIVGGIAYGVARAMGSGPNASPQVTQGELRTALAAAEEEGVIESEERALIEGAMDFRDKIVSEVMTPRIDIVGIPADATLPETLEMALREGHSRLPIFDGTLDKIIGILATKDLLPHLKNALESQNSSHKVARDVARPAYFVPENKKIASTLEELRRQRTLLAVVVDSDGGTAGLVTLEDLLEELVGEIQDEYDLEEPPLRAAPGEEATLLCDAATPVREFGKFWHRSFGFVATLRGFDGAPAPSSQSLASLSLELFQNVPQIGDQIRAGDALAATSDIRADFALWMEVTKMEGPRIEEVKIAARGA</sequence>
<organism evidence="14 15">
    <name type="scientific">Abditibacterium utsteinense</name>
    <dbReference type="NCBI Taxonomy" id="1960156"/>
    <lineage>
        <taxon>Bacteria</taxon>
        <taxon>Pseudomonadati</taxon>
        <taxon>Abditibacteriota</taxon>
        <taxon>Abditibacteriia</taxon>
        <taxon>Abditibacteriales</taxon>
        <taxon>Abditibacteriaceae</taxon>
        <taxon>Abditibacterium</taxon>
    </lineage>
</organism>
<evidence type="ECO:0000256" key="7">
    <source>
        <dbReference type="ARBA" id="ARBA00023122"/>
    </source>
</evidence>
<dbReference type="InParanoid" id="A0A2S8STD9"/>
<dbReference type="PANTHER" id="PTHR22777">
    <property type="entry name" value="HEMOLYSIN-RELATED"/>
    <property type="match status" value="1"/>
</dbReference>
<keyword evidence="7 9" id="KW-0129">CBS domain</keyword>
<evidence type="ECO:0000256" key="6">
    <source>
        <dbReference type="ARBA" id="ARBA00022989"/>
    </source>
</evidence>
<feature type="domain" description="CBS" evidence="12">
    <location>
        <begin position="208"/>
        <end position="267"/>
    </location>
</feature>
<keyword evidence="4 10" id="KW-0812">Transmembrane</keyword>
<dbReference type="SMART" id="SM00116">
    <property type="entry name" value="CBS"/>
    <property type="match status" value="2"/>
</dbReference>
<dbReference type="PANTHER" id="PTHR22777:SF32">
    <property type="entry name" value="UPF0053 INNER MEMBRANE PROTEIN YFJD"/>
    <property type="match status" value="1"/>
</dbReference>
<dbReference type="RefSeq" id="WP_105483535.1">
    <property type="nucleotide sequence ID" value="NZ_NIGF01000007.1"/>
</dbReference>
<reference evidence="14 15" key="1">
    <citation type="journal article" date="2018" name="Syst. Appl. Microbiol.">
        <title>Abditibacterium utsteinense sp. nov., the first cultivated member of candidate phylum FBP, isolated from ice-free Antarctic soil samples.</title>
        <authorList>
            <person name="Tahon G."/>
            <person name="Tytgat B."/>
            <person name="Lebbe L."/>
            <person name="Carlier A."/>
            <person name="Willems A."/>
        </authorList>
    </citation>
    <scope>NUCLEOTIDE SEQUENCE [LARGE SCALE GENOMIC DNA]</scope>
    <source>
        <strain evidence="14 15">LMG 29911</strain>
    </source>
</reference>
<gene>
    <name evidence="14" type="ORF">B1R32_10790</name>
</gene>
<dbReference type="Pfam" id="PF00571">
    <property type="entry name" value="CBS"/>
    <property type="match status" value="2"/>
</dbReference>
<dbReference type="AlphaFoldDB" id="A0A2S8STD9"/>
<dbReference type="Proteomes" id="UP000237684">
    <property type="component" value="Unassembled WGS sequence"/>
</dbReference>